<dbReference type="GO" id="GO:0016020">
    <property type="term" value="C:membrane"/>
    <property type="evidence" value="ECO:0007669"/>
    <property type="project" value="UniProtKB-SubCell"/>
</dbReference>
<sequence length="312" mass="36758">MNFLLLLLFVSFYIINGEIYFNENPQLSDLYNKIGRENMITSDNNMFLRMPTNVVPSSIPFSGFPNYYQNVREFKIEPYRRYYTGILSRLILSLNRLVAIHAPIRYKEIFSNKNTYILLFINWIIGFLMLIPLSFGDMCYFINDERIWSYGTTKFCSLVSYLQDFLHGVIIACGIIIIDIITAIMLIRKTIKKTTKIIDCKTKKLQKYNQRKKDINIFLRTVISNIFLILSLISFHYFSLLTNDNINWLFVTTSMFWMFHHFIDGTIVGLMNSDVKKHLLSKIKKQSKIVNTIETTKFNTTKKIQQNTNIKL</sequence>
<evidence type="ECO:0000256" key="2">
    <source>
        <dbReference type="ARBA" id="ARBA00022692"/>
    </source>
</evidence>
<dbReference type="Pfam" id="PF10328">
    <property type="entry name" value="7TM_GPCR_Srx"/>
    <property type="match status" value="1"/>
</dbReference>
<proteinExistence type="predicted"/>
<feature type="transmembrane region" description="Helical" evidence="5">
    <location>
        <begin position="246"/>
        <end position="271"/>
    </location>
</feature>
<dbReference type="SUPFAM" id="SSF81321">
    <property type="entry name" value="Family A G protein-coupled receptor-like"/>
    <property type="match status" value="1"/>
</dbReference>
<evidence type="ECO:0000259" key="7">
    <source>
        <dbReference type="PROSITE" id="PS50262"/>
    </source>
</evidence>
<dbReference type="WBParaSite" id="TCONS_00010399.p1">
    <property type="protein sequence ID" value="TCONS_00010399.p1"/>
    <property type="gene ID" value="XLOC_003500"/>
</dbReference>
<feature type="transmembrane region" description="Helical" evidence="5">
    <location>
        <begin position="116"/>
        <end position="135"/>
    </location>
</feature>
<keyword evidence="4 5" id="KW-0472">Membrane</keyword>
<evidence type="ECO:0000256" key="1">
    <source>
        <dbReference type="ARBA" id="ARBA00004370"/>
    </source>
</evidence>
<keyword evidence="6" id="KW-0732">Signal</keyword>
<feature type="chain" id="PRO_5041961407" description="G-protein coupled receptors family 1 profile domain-containing protein" evidence="6">
    <location>
        <begin position="18"/>
        <end position="312"/>
    </location>
</feature>
<dbReference type="InterPro" id="IPR019430">
    <property type="entry name" value="7TM_GPCR_serpentine_rcpt_Srx"/>
</dbReference>
<accession>A0AAF5I200</accession>
<evidence type="ECO:0000313" key="9">
    <source>
        <dbReference type="WBParaSite" id="TCONS_00010399.p1"/>
    </source>
</evidence>
<keyword evidence="3 5" id="KW-1133">Transmembrane helix</keyword>
<dbReference type="PROSITE" id="PS50262">
    <property type="entry name" value="G_PROTEIN_RECEP_F1_2"/>
    <property type="match status" value="1"/>
</dbReference>
<dbReference type="Proteomes" id="UP000035681">
    <property type="component" value="Unplaced"/>
</dbReference>
<feature type="signal peptide" evidence="6">
    <location>
        <begin position="1"/>
        <end position="17"/>
    </location>
</feature>
<protein>
    <recommendedName>
        <fullName evidence="7">G-protein coupled receptors family 1 profile domain-containing protein</fullName>
    </recommendedName>
</protein>
<feature type="transmembrane region" description="Helical" evidence="5">
    <location>
        <begin position="165"/>
        <end position="187"/>
    </location>
</feature>
<dbReference type="CDD" id="cd00637">
    <property type="entry name" value="7tm_classA_rhodopsin-like"/>
    <property type="match status" value="1"/>
</dbReference>
<dbReference type="AlphaFoldDB" id="A0AAF5I200"/>
<dbReference type="PANTHER" id="PTHR23017">
    <property type="entry name" value="SERPENTINE RECEPTOR, CLASS X"/>
    <property type="match status" value="1"/>
</dbReference>
<evidence type="ECO:0000256" key="6">
    <source>
        <dbReference type="SAM" id="SignalP"/>
    </source>
</evidence>
<evidence type="ECO:0000256" key="3">
    <source>
        <dbReference type="ARBA" id="ARBA00022989"/>
    </source>
</evidence>
<feature type="domain" description="G-protein coupled receptors family 1 profile" evidence="7">
    <location>
        <begin position="83"/>
        <end position="268"/>
    </location>
</feature>
<keyword evidence="8" id="KW-1185">Reference proteome</keyword>
<organism evidence="8 9">
    <name type="scientific">Strongyloides stercoralis</name>
    <name type="common">Threadworm</name>
    <dbReference type="NCBI Taxonomy" id="6248"/>
    <lineage>
        <taxon>Eukaryota</taxon>
        <taxon>Metazoa</taxon>
        <taxon>Ecdysozoa</taxon>
        <taxon>Nematoda</taxon>
        <taxon>Chromadorea</taxon>
        <taxon>Rhabditida</taxon>
        <taxon>Tylenchina</taxon>
        <taxon>Panagrolaimomorpha</taxon>
        <taxon>Strongyloidoidea</taxon>
        <taxon>Strongyloididae</taxon>
        <taxon>Strongyloides</taxon>
    </lineage>
</organism>
<dbReference type="Gene3D" id="1.20.1070.10">
    <property type="entry name" value="Rhodopsin 7-helix transmembrane proteins"/>
    <property type="match status" value="1"/>
</dbReference>
<evidence type="ECO:0000256" key="4">
    <source>
        <dbReference type="ARBA" id="ARBA00023136"/>
    </source>
</evidence>
<feature type="transmembrane region" description="Helical" evidence="5">
    <location>
        <begin position="217"/>
        <end position="240"/>
    </location>
</feature>
<keyword evidence="2 5" id="KW-0812">Transmembrane</keyword>
<name>A0AAF5I200_STRER</name>
<evidence type="ECO:0000313" key="8">
    <source>
        <dbReference type="Proteomes" id="UP000035681"/>
    </source>
</evidence>
<dbReference type="PANTHER" id="PTHR23017:SF3">
    <property type="entry name" value="G-PROTEIN COUPLED RECEPTORS FAMILY 1 PROFILE DOMAIN-CONTAINING PROTEIN"/>
    <property type="match status" value="1"/>
</dbReference>
<evidence type="ECO:0000256" key="5">
    <source>
        <dbReference type="SAM" id="Phobius"/>
    </source>
</evidence>
<comment type="subcellular location">
    <subcellularLocation>
        <location evidence="1">Membrane</location>
    </subcellularLocation>
</comment>
<dbReference type="InterPro" id="IPR017452">
    <property type="entry name" value="GPCR_Rhodpsn_7TM"/>
</dbReference>
<reference evidence="9" key="1">
    <citation type="submission" date="2024-02" db="UniProtKB">
        <authorList>
            <consortium name="WormBaseParasite"/>
        </authorList>
    </citation>
    <scope>IDENTIFICATION</scope>
</reference>